<dbReference type="PANTHER" id="PTHR47642">
    <property type="entry name" value="ATP-DEPENDENT DNA HELICASE"/>
    <property type="match status" value="1"/>
</dbReference>
<reference evidence="1" key="1">
    <citation type="submission" date="2015-06" db="EMBL/GenBank/DDBJ databases">
        <authorList>
            <person name="Hoefler B.C."/>
            <person name="Straight P.D."/>
        </authorList>
    </citation>
    <scope>NUCLEOTIDE SEQUENCE</scope>
</reference>
<dbReference type="EMBL" id="GDHF01022097">
    <property type="protein sequence ID" value="JAI30217.1"/>
    <property type="molecule type" value="Transcribed_RNA"/>
</dbReference>
<dbReference type="AlphaFoldDB" id="A0A0K8UU98"/>
<protein>
    <submittedName>
        <fullName evidence="1">Uncharacterized protein</fullName>
    </submittedName>
</protein>
<evidence type="ECO:0000313" key="1">
    <source>
        <dbReference type="EMBL" id="JAI30217.1"/>
    </source>
</evidence>
<dbReference type="InterPro" id="IPR051055">
    <property type="entry name" value="PIF1_helicase"/>
</dbReference>
<dbReference type="PANTHER" id="PTHR47642:SF8">
    <property type="entry name" value="ATP-DEPENDENT DNA HELICASE"/>
    <property type="match status" value="1"/>
</dbReference>
<gene>
    <name evidence="1" type="ORF">c1_g1_i7</name>
</gene>
<sequence>MRQREDQEFAIALNNMSEGNMTHADIQLIKSREKTSNEIPNEAIHLFSSSAGANNFNSIKLANTVTDEFISTAKDTIKSSSLTERSRENILEAVKGFKPSETQGMPHTLQLKTSIKYMVTVNISTSDGLVNGATGELMQVDTVSSGSESSGATMDEIRRTKSWKLCTFQAAA</sequence>
<name>A0A0K8UU98_BACLA</name>
<organism evidence="1">
    <name type="scientific">Bactrocera latifrons</name>
    <name type="common">Malaysian fruit fly</name>
    <name type="synonym">Chaetodacus latifrons</name>
    <dbReference type="NCBI Taxonomy" id="174628"/>
    <lineage>
        <taxon>Eukaryota</taxon>
        <taxon>Metazoa</taxon>
        <taxon>Ecdysozoa</taxon>
        <taxon>Arthropoda</taxon>
        <taxon>Hexapoda</taxon>
        <taxon>Insecta</taxon>
        <taxon>Pterygota</taxon>
        <taxon>Neoptera</taxon>
        <taxon>Endopterygota</taxon>
        <taxon>Diptera</taxon>
        <taxon>Brachycera</taxon>
        <taxon>Muscomorpha</taxon>
        <taxon>Tephritoidea</taxon>
        <taxon>Tephritidae</taxon>
        <taxon>Bactrocera</taxon>
        <taxon>Bactrocera</taxon>
    </lineage>
</organism>
<proteinExistence type="predicted"/>
<accession>A0A0K8UU98</accession>